<dbReference type="InterPro" id="IPR053232">
    <property type="entry name" value="DnaJ_C/III_chloroplastic"/>
</dbReference>
<sequence length="185" mass="21158">MECKKSIAGFPTHLETHPVSAGISSQRIGVRPKRPAVATLKVRAIQYSAPLSPSSSSSLYDVLSVPHDVSERDLKSAYRRMALRYHPDVCAPAEKEEATRMFVRVREAYETLSDPVLREDYDLRLQNGLELSDCDGRLRMNSNSLWEAQLVELMRRRIWNCYQADSWGSKMRRRNQQRTAASTTQ</sequence>
<dbReference type="PROSITE" id="PS00636">
    <property type="entry name" value="DNAJ_1"/>
    <property type="match status" value="1"/>
</dbReference>
<evidence type="ECO:0000313" key="2">
    <source>
        <dbReference type="EMBL" id="JAG93324.1"/>
    </source>
</evidence>
<name>A0A0D6QSB5_ARACU</name>
<feature type="domain" description="J" evidence="1">
    <location>
        <begin position="58"/>
        <end position="125"/>
    </location>
</feature>
<protein>
    <recommendedName>
        <fullName evidence="1">J domain-containing protein</fullName>
    </recommendedName>
</protein>
<dbReference type="SMART" id="SM00271">
    <property type="entry name" value="DnaJ"/>
    <property type="match status" value="1"/>
</dbReference>
<dbReference type="InterPro" id="IPR036869">
    <property type="entry name" value="J_dom_sf"/>
</dbReference>
<proteinExistence type="predicted"/>
<dbReference type="PANTHER" id="PTHR45090">
    <property type="entry name" value="CHAPERONE PROTEIN DNAJ 20 CHLOROPLASTIC"/>
    <property type="match status" value="1"/>
</dbReference>
<dbReference type="SUPFAM" id="SSF46565">
    <property type="entry name" value="Chaperone J-domain"/>
    <property type="match status" value="1"/>
</dbReference>
<dbReference type="EMBL" id="GCKF01047207">
    <property type="protein sequence ID" value="JAG93324.1"/>
    <property type="molecule type" value="Transcribed_RNA"/>
</dbReference>
<dbReference type="AlphaFoldDB" id="A0A0D6QSB5"/>
<dbReference type="CDD" id="cd06257">
    <property type="entry name" value="DnaJ"/>
    <property type="match status" value="1"/>
</dbReference>
<dbReference type="PROSITE" id="PS50076">
    <property type="entry name" value="DNAJ_2"/>
    <property type="match status" value="1"/>
</dbReference>
<dbReference type="PRINTS" id="PR00625">
    <property type="entry name" value="JDOMAIN"/>
</dbReference>
<dbReference type="InterPro" id="IPR001623">
    <property type="entry name" value="DnaJ_domain"/>
</dbReference>
<dbReference type="InterPro" id="IPR018253">
    <property type="entry name" value="DnaJ_domain_CS"/>
</dbReference>
<evidence type="ECO:0000259" key="1">
    <source>
        <dbReference type="PROSITE" id="PS50076"/>
    </source>
</evidence>
<dbReference type="PANTHER" id="PTHR45090:SF4">
    <property type="entry name" value="J DOMAIN-CONTAINING PROTEIN"/>
    <property type="match status" value="1"/>
</dbReference>
<accession>A0A0D6QSB5</accession>
<dbReference type="Gene3D" id="1.10.287.110">
    <property type="entry name" value="DnaJ domain"/>
    <property type="match status" value="1"/>
</dbReference>
<dbReference type="Pfam" id="PF00226">
    <property type="entry name" value="DnaJ"/>
    <property type="match status" value="1"/>
</dbReference>
<reference evidence="2" key="1">
    <citation type="submission" date="2015-03" db="EMBL/GenBank/DDBJ databases">
        <title>A transcriptome of Araucaria cunninghamii, an australian fine timber species.</title>
        <authorList>
            <person name="Jing Yi C.J.Y."/>
            <person name="Yin San L.Y.S."/>
            <person name="Abdul Karim S.S."/>
            <person name="Wan Azmi N.N."/>
            <person name="Hercus R.R."/>
            <person name="Croft L.L."/>
        </authorList>
    </citation>
    <scope>NUCLEOTIDE SEQUENCE</scope>
    <source>
        <strain evidence="2">MI0301</strain>
        <tissue evidence="2">Leaf</tissue>
    </source>
</reference>
<organism evidence="2">
    <name type="scientific">Araucaria cunninghamii</name>
    <name type="common">Hoop pine</name>
    <name type="synonym">Moreton Bay pine</name>
    <dbReference type="NCBI Taxonomy" id="56994"/>
    <lineage>
        <taxon>Eukaryota</taxon>
        <taxon>Viridiplantae</taxon>
        <taxon>Streptophyta</taxon>
        <taxon>Embryophyta</taxon>
        <taxon>Tracheophyta</taxon>
        <taxon>Spermatophyta</taxon>
        <taxon>Pinopsida</taxon>
        <taxon>Pinidae</taxon>
        <taxon>Conifers II</taxon>
        <taxon>Araucariales</taxon>
        <taxon>Araucariaceae</taxon>
        <taxon>Araucaria</taxon>
    </lineage>
</organism>
<dbReference type="GO" id="GO:0009507">
    <property type="term" value="C:chloroplast"/>
    <property type="evidence" value="ECO:0007669"/>
    <property type="project" value="TreeGrafter"/>
</dbReference>